<proteinExistence type="predicted"/>
<reference evidence="2 3" key="1">
    <citation type="submission" date="2015-01" db="EMBL/GenBank/DDBJ databases">
        <title>Draft Genome Sequences of Four Bacillus thermoamylovorans Strains, Isolated From Food Products.</title>
        <authorList>
            <person name="Krawcyk A.O."/>
            <person name="Berendsen E.M."/>
            <person name="Eijlander R.T."/>
            <person name="de Jong A."/>
            <person name="Wells-Bennik M."/>
            <person name="Kuipers O.P."/>
        </authorList>
    </citation>
    <scope>NUCLEOTIDE SEQUENCE [LARGE SCALE GENOMIC DNA]</scope>
    <source>
        <strain evidence="2 3">B4167</strain>
    </source>
</reference>
<sequence>MNRKELQELAEIRIKEAEILLKSECYDGAYYMAGYSIECALKAWIAKSTKEHDFPDKKIADKVHTHDLVRLLGVLDVQVPEEIKFYWFIVKDWSEKARYEKYSMVEASDLLAAINDPTEGVFKWIEEHW</sequence>
<dbReference type="InterPro" id="IPR007842">
    <property type="entry name" value="HEPN_dom"/>
</dbReference>
<dbReference type="Gene3D" id="1.20.120.330">
    <property type="entry name" value="Nucleotidyltransferases domain 2"/>
    <property type="match status" value="1"/>
</dbReference>
<evidence type="ECO:0000313" key="3">
    <source>
        <dbReference type="Proteomes" id="UP000032076"/>
    </source>
</evidence>
<protein>
    <recommendedName>
        <fullName evidence="1">HEPN domain-containing protein</fullName>
    </recommendedName>
</protein>
<dbReference type="RefSeq" id="WP_041902510.1">
    <property type="nucleotide sequence ID" value="NZ_JXLT01000152.1"/>
</dbReference>
<name>A0ABD4A7V5_9BACI</name>
<evidence type="ECO:0000259" key="1">
    <source>
        <dbReference type="Pfam" id="PF05168"/>
    </source>
</evidence>
<dbReference type="EMBL" id="JXLU01000068">
    <property type="protein sequence ID" value="KIO73038.1"/>
    <property type="molecule type" value="Genomic_DNA"/>
</dbReference>
<gene>
    <name evidence="2" type="ORF">B4167_2495</name>
</gene>
<feature type="domain" description="HEPN" evidence="1">
    <location>
        <begin position="7"/>
        <end position="127"/>
    </location>
</feature>
<organism evidence="2 3">
    <name type="scientific">Caldibacillus thermoamylovorans</name>
    <dbReference type="NCBI Taxonomy" id="35841"/>
    <lineage>
        <taxon>Bacteria</taxon>
        <taxon>Bacillati</taxon>
        <taxon>Bacillota</taxon>
        <taxon>Bacilli</taxon>
        <taxon>Bacillales</taxon>
        <taxon>Bacillaceae</taxon>
        <taxon>Caldibacillus</taxon>
    </lineage>
</organism>
<accession>A0ABD4A7V5</accession>
<dbReference type="SUPFAM" id="SSF81593">
    <property type="entry name" value="Nucleotidyltransferase substrate binding subunit/domain"/>
    <property type="match status" value="1"/>
</dbReference>
<comment type="caution">
    <text evidence="2">The sequence shown here is derived from an EMBL/GenBank/DDBJ whole genome shotgun (WGS) entry which is preliminary data.</text>
</comment>
<evidence type="ECO:0000313" key="2">
    <source>
        <dbReference type="EMBL" id="KIO73038.1"/>
    </source>
</evidence>
<dbReference type="Proteomes" id="UP000032076">
    <property type="component" value="Unassembled WGS sequence"/>
</dbReference>
<dbReference type="Pfam" id="PF05168">
    <property type="entry name" value="HEPN"/>
    <property type="match status" value="1"/>
</dbReference>
<dbReference type="AlphaFoldDB" id="A0ABD4A7V5"/>